<dbReference type="AlphaFoldDB" id="A0A0L0FWT2"/>
<reference evidence="4 5" key="1">
    <citation type="submission" date="2011-02" db="EMBL/GenBank/DDBJ databases">
        <title>The Genome Sequence of Sphaeroforma arctica JP610.</title>
        <authorList>
            <consortium name="The Broad Institute Genome Sequencing Platform"/>
            <person name="Russ C."/>
            <person name="Cuomo C."/>
            <person name="Young S.K."/>
            <person name="Zeng Q."/>
            <person name="Gargeya S."/>
            <person name="Alvarado L."/>
            <person name="Berlin A."/>
            <person name="Chapman S.B."/>
            <person name="Chen Z."/>
            <person name="Freedman E."/>
            <person name="Gellesch M."/>
            <person name="Goldberg J."/>
            <person name="Griggs A."/>
            <person name="Gujja S."/>
            <person name="Heilman E."/>
            <person name="Heiman D."/>
            <person name="Howarth C."/>
            <person name="Mehta T."/>
            <person name="Neiman D."/>
            <person name="Pearson M."/>
            <person name="Roberts A."/>
            <person name="Saif S."/>
            <person name="Shea T."/>
            <person name="Shenoy N."/>
            <person name="Sisk P."/>
            <person name="Stolte C."/>
            <person name="Sykes S."/>
            <person name="White J."/>
            <person name="Yandava C."/>
            <person name="Burger G."/>
            <person name="Gray M.W."/>
            <person name="Holland P.W.H."/>
            <person name="King N."/>
            <person name="Lang F.B.F."/>
            <person name="Roger A.J."/>
            <person name="Ruiz-Trillo I."/>
            <person name="Haas B."/>
            <person name="Nusbaum C."/>
            <person name="Birren B."/>
        </authorList>
    </citation>
    <scope>NUCLEOTIDE SEQUENCE [LARGE SCALE GENOMIC DNA]</scope>
    <source>
        <strain evidence="4 5">JP610</strain>
    </source>
</reference>
<dbReference type="InterPro" id="IPR001680">
    <property type="entry name" value="WD40_rpt"/>
</dbReference>
<evidence type="ECO:0000256" key="1">
    <source>
        <dbReference type="ARBA" id="ARBA00022574"/>
    </source>
</evidence>
<dbReference type="eggNOG" id="KOG0274">
    <property type="taxonomic scope" value="Eukaryota"/>
</dbReference>
<feature type="domain" description="F-box" evidence="3">
    <location>
        <begin position="4"/>
        <end position="50"/>
    </location>
</feature>
<proteinExistence type="predicted"/>
<dbReference type="EMBL" id="KQ242154">
    <property type="protein sequence ID" value="KNC80418.1"/>
    <property type="molecule type" value="Genomic_DNA"/>
</dbReference>
<dbReference type="GeneID" id="25907729"/>
<name>A0A0L0FWT2_9EUKA</name>
<dbReference type="InterPro" id="IPR015943">
    <property type="entry name" value="WD40/YVTN_repeat-like_dom_sf"/>
</dbReference>
<dbReference type="RefSeq" id="XP_014154320.1">
    <property type="nucleotide sequence ID" value="XM_014298845.1"/>
</dbReference>
<keyword evidence="2" id="KW-0677">Repeat</keyword>
<dbReference type="Gene3D" id="1.20.1280.50">
    <property type="match status" value="1"/>
</dbReference>
<dbReference type="Pfam" id="PF00646">
    <property type="entry name" value="F-box"/>
    <property type="match status" value="1"/>
</dbReference>
<dbReference type="Gene3D" id="2.130.10.10">
    <property type="entry name" value="YVTN repeat-like/Quinoprotein amine dehydrogenase"/>
    <property type="match status" value="1"/>
</dbReference>
<dbReference type="PANTHER" id="PTHR44436:SF1">
    <property type="entry name" value="F-BOX_WD REPEAT-CONTAINING PROTEIN 2"/>
    <property type="match status" value="1"/>
</dbReference>
<dbReference type="Proteomes" id="UP000054560">
    <property type="component" value="Unassembled WGS sequence"/>
</dbReference>
<dbReference type="SUPFAM" id="SSF50978">
    <property type="entry name" value="WD40 repeat-like"/>
    <property type="match status" value="1"/>
</dbReference>
<gene>
    <name evidence="4" type="ORF">SARC_07225</name>
</gene>
<organism evidence="4 5">
    <name type="scientific">Sphaeroforma arctica JP610</name>
    <dbReference type="NCBI Taxonomy" id="667725"/>
    <lineage>
        <taxon>Eukaryota</taxon>
        <taxon>Ichthyosporea</taxon>
        <taxon>Ichthyophonida</taxon>
        <taxon>Sphaeroforma</taxon>
    </lineage>
</organism>
<sequence length="474" mass="53441">MSGVNYFEKLSDEIVVLVMSHCEYDDLDKLGFVCQRFNFIIQDDNVWRDAFMTKFWLRDTQFVSRIKNISWKREYLARVRLLRVWERHRGFSKEMDHGLISINQLYIDGMGQREIRAGNAVGIGNGVGDFVLTSVEGGELRRGTNKGRLYKGRTPMAPNHVVTASCVADARTLVYGTSTGALAKMNLLHEDRQYFEPRHGSRVTHIATDKDNVMSCSAENIIKVWALETRQLLHTLYCKSRATCIALGQRQYAVAGCADGMLRMWSLASTSTPATTIIQPLEYKLQPEEQSHERPGRELSAGTLQVWSRLTGDKLRDVGVGRIRGRRNVPVSALAIGQSQVAITYGSTLRVLLLDQKSMDIARLKRRLVNQGVQLNKDIAERKSNNRTKRDYQLNMDEGMAEIESQVYSRNEWEKRAGQMNANGDLNEDEMLSVALAISLSHSTGSVNGRAAAGDFLDSGDELDYVLQYSQVEM</sequence>
<dbReference type="STRING" id="667725.A0A0L0FWT2"/>
<dbReference type="InterPro" id="IPR042627">
    <property type="entry name" value="FBXW2"/>
</dbReference>
<evidence type="ECO:0000313" key="5">
    <source>
        <dbReference type="Proteomes" id="UP000054560"/>
    </source>
</evidence>
<dbReference type="OrthoDB" id="2095648at2759"/>
<evidence type="ECO:0000259" key="3">
    <source>
        <dbReference type="PROSITE" id="PS50181"/>
    </source>
</evidence>
<dbReference type="SUPFAM" id="SSF81383">
    <property type="entry name" value="F-box domain"/>
    <property type="match status" value="1"/>
</dbReference>
<dbReference type="SMART" id="SM00320">
    <property type="entry name" value="WD40"/>
    <property type="match status" value="2"/>
</dbReference>
<dbReference type="InterPro" id="IPR036047">
    <property type="entry name" value="F-box-like_dom_sf"/>
</dbReference>
<evidence type="ECO:0000313" key="4">
    <source>
        <dbReference type="EMBL" id="KNC80418.1"/>
    </source>
</evidence>
<keyword evidence="5" id="KW-1185">Reference proteome</keyword>
<protein>
    <recommendedName>
        <fullName evidence="3">F-box domain-containing protein</fullName>
    </recommendedName>
</protein>
<dbReference type="PANTHER" id="PTHR44436">
    <property type="entry name" value="F-BOX/WD REPEAT-CONTAINING PROTEIN 2"/>
    <property type="match status" value="1"/>
</dbReference>
<dbReference type="PROSITE" id="PS50181">
    <property type="entry name" value="FBOX"/>
    <property type="match status" value="1"/>
</dbReference>
<keyword evidence="1" id="KW-0853">WD repeat</keyword>
<dbReference type="SMART" id="SM00256">
    <property type="entry name" value="FBOX"/>
    <property type="match status" value="1"/>
</dbReference>
<evidence type="ECO:0000256" key="2">
    <source>
        <dbReference type="ARBA" id="ARBA00022737"/>
    </source>
</evidence>
<accession>A0A0L0FWT2</accession>
<dbReference type="InterPro" id="IPR001810">
    <property type="entry name" value="F-box_dom"/>
</dbReference>
<dbReference type="InterPro" id="IPR036322">
    <property type="entry name" value="WD40_repeat_dom_sf"/>
</dbReference>